<protein>
    <submittedName>
        <fullName evidence="2">Uncharacterized protein</fullName>
    </submittedName>
</protein>
<evidence type="ECO:0000313" key="3">
    <source>
        <dbReference type="Proteomes" id="UP001551482"/>
    </source>
</evidence>
<organism evidence="2 3">
    <name type="scientific">Streptodolium elevatio</name>
    <dbReference type="NCBI Taxonomy" id="3157996"/>
    <lineage>
        <taxon>Bacteria</taxon>
        <taxon>Bacillati</taxon>
        <taxon>Actinomycetota</taxon>
        <taxon>Actinomycetes</taxon>
        <taxon>Kitasatosporales</taxon>
        <taxon>Streptomycetaceae</taxon>
        <taxon>Streptodolium</taxon>
    </lineage>
</organism>
<dbReference type="RefSeq" id="WP_358357193.1">
    <property type="nucleotide sequence ID" value="NZ_JBEZFP010000066.1"/>
</dbReference>
<dbReference type="Proteomes" id="UP001551482">
    <property type="component" value="Unassembled WGS sequence"/>
</dbReference>
<reference evidence="2 3" key="1">
    <citation type="submission" date="2024-06" db="EMBL/GenBank/DDBJ databases">
        <title>The Natural Products Discovery Center: Release of the First 8490 Sequenced Strains for Exploring Actinobacteria Biosynthetic Diversity.</title>
        <authorList>
            <person name="Kalkreuter E."/>
            <person name="Kautsar S.A."/>
            <person name="Yang D."/>
            <person name="Bader C.D."/>
            <person name="Teijaro C.N."/>
            <person name="Fluegel L."/>
            <person name="Davis C.M."/>
            <person name="Simpson J.R."/>
            <person name="Lauterbach L."/>
            <person name="Steele A.D."/>
            <person name="Gui C."/>
            <person name="Meng S."/>
            <person name="Li G."/>
            <person name="Viehrig K."/>
            <person name="Ye F."/>
            <person name="Su P."/>
            <person name="Kiefer A.F."/>
            <person name="Nichols A."/>
            <person name="Cepeda A.J."/>
            <person name="Yan W."/>
            <person name="Fan B."/>
            <person name="Jiang Y."/>
            <person name="Adhikari A."/>
            <person name="Zheng C.-J."/>
            <person name="Schuster L."/>
            <person name="Cowan T.M."/>
            <person name="Smanski M.J."/>
            <person name="Chevrette M.G."/>
            <person name="De Carvalho L.P.S."/>
            <person name="Shen B."/>
        </authorList>
    </citation>
    <scope>NUCLEOTIDE SEQUENCE [LARGE SCALE GENOMIC DNA]</scope>
    <source>
        <strain evidence="2 3">NPDC048946</strain>
    </source>
</reference>
<feature type="region of interest" description="Disordered" evidence="1">
    <location>
        <begin position="22"/>
        <end position="52"/>
    </location>
</feature>
<name>A0ABV3DLB9_9ACTN</name>
<dbReference type="EMBL" id="JBEZFP010000066">
    <property type="protein sequence ID" value="MEU8136560.1"/>
    <property type="molecule type" value="Genomic_DNA"/>
</dbReference>
<accession>A0ABV3DLB9</accession>
<evidence type="ECO:0000313" key="2">
    <source>
        <dbReference type="EMBL" id="MEU8136560.1"/>
    </source>
</evidence>
<comment type="caution">
    <text evidence="2">The sequence shown here is derived from an EMBL/GenBank/DDBJ whole genome shotgun (WGS) entry which is preliminary data.</text>
</comment>
<evidence type="ECO:0000256" key="1">
    <source>
        <dbReference type="SAM" id="MobiDB-lite"/>
    </source>
</evidence>
<sequence>MIPRRVRRWEYEGGVVVEVPDEVPEEERRPDPDLSKVPPSWIKVDPRPKPTP</sequence>
<proteinExistence type="predicted"/>
<gene>
    <name evidence="2" type="ORF">AB0C36_23995</name>
</gene>
<keyword evidence="3" id="KW-1185">Reference proteome</keyword>